<evidence type="ECO:0000313" key="2">
    <source>
        <dbReference type="EMBL" id="TNN37089.1"/>
    </source>
</evidence>
<feature type="compositionally biased region" description="Polar residues" evidence="1">
    <location>
        <begin position="270"/>
        <end position="285"/>
    </location>
</feature>
<feature type="region of interest" description="Disordered" evidence="1">
    <location>
        <begin position="32"/>
        <end position="132"/>
    </location>
</feature>
<evidence type="ECO:0000313" key="3">
    <source>
        <dbReference type="Proteomes" id="UP000314294"/>
    </source>
</evidence>
<feature type="compositionally biased region" description="Low complexity" evidence="1">
    <location>
        <begin position="295"/>
        <end position="309"/>
    </location>
</feature>
<comment type="caution">
    <text evidence="2">The sequence shown here is derived from an EMBL/GenBank/DDBJ whole genome shotgun (WGS) entry which is preliminary data.</text>
</comment>
<gene>
    <name evidence="2" type="ORF">EYF80_052751</name>
</gene>
<protein>
    <submittedName>
        <fullName evidence="2">Uncharacterized protein</fullName>
    </submittedName>
</protein>
<feature type="compositionally biased region" description="Low complexity" evidence="1">
    <location>
        <begin position="316"/>
        <end position="327"/>
    </location>
</feature>
<accession>A0A4Z2F7B0</accession>
<proteinExistence type="predicted"/>
<reference evidence="2 3" key="1">
    <citation type="submission" date="2019-03" db="EMBL/GenBank/DDBJ databases">
        <title>First draft genome of Liparis tanakae, snailfish: a comprehensive survey of snailfish specific genes.</title>
        <authorList>
            <person name="Kim W."/>
            <person name="Song I."/>
            <person name="Jeong J.-H."/>
            <person name="Kim D."/>
            <person name="Kim S."/>
            <person name="Ryu S."/>
            <person name="Song J.Y."/>
            <person name="Lee S.K."/>
        </authorList>
    </citation>
    <scope>NUCLEOTIDE SEQUENCE [LARGE SCALE GENOMIC DNA]</scope>
    <source>
        <tissue evidence="2">Muscle</tissue>
    </source>
</reference>
<feature type="compositionally biased region" description="Basic residues" evidence="1">
    <location>
        <begin position="98"/>
        <end position="108"/>
    </location>
</feature>
<feature type="region of interest" description="Disordered" evidence="1">
    <location>
        <begin position="185"/>
        <end position="209"/>
    </location>
</feature>
<name>A0A4Z2F7B0_9TELE</name>
<sequence>MQDDEKKKKSQPLHLNAAVTHAELRLLTSCQEGDKHLFPPEDSDPNAFIEGQEDGLQGRTAGPPCPSVMLEHESSGHPPPASGVSASPASYTAAPTGRSRRVASKRNTRRDASRSAARRNASPMPLNQVPRSCGYDMQKNPLGLVLLVPYDGCNVAQEGGSYVLPMRWQGIPVLLWCRKPAAASPSTAAQQNPQQQTPRHPPPYPSVMPPQPHVMPPHVLPPHVMPPLSPHVMLPSPYVPPQGLPQEVPNLMERMLHFKLPIPPIVPQVPSHSNLQEPPQSQPQVPTAMPPQAQPHPQAQPQSYTQAPTAIPPQAQPQSFPQMQPQSFPQIQPQVEVTFSQCVGREFQSFSGVVNLLQLLPQLLPNKTHNSRRPITLHHTPV</sequence>
<feature type="compositionally biased region" description="Pro residues" evidence="1">
    <location>
        <begin position="199"/>
        <end position="209"/>
    </location>
</feature>
<keyword evidence="3" id="KW-1185">Reference proteome</keyword>
<organism evidence="2 3">
    <name type="scientific">Liparis tanakae</name>
    <name type="common">Tanaka's snailfish</name>
    <dbReference type="NCBI Taxonomy" id="230148"/>
    <lineage>
        <taxon>Eukaryota</taxon>
        <taxon>Metazoa</taxon>
        <taxon>Chordata</taxon>
        <taxon>Craniata</taxon>
        <taxon>Vertebrata</taxon>
        <taxon>Euteleostomi</taxon>
        <taxon>Actinopterygii</taxon>
        <taxon>Neopterygii</taxon>
        <taxon>Teleostei</taxon>
        <taxon>Neoteleostei</taxon>
        <taxon>Acanthomorphata</taxon>
        <taxon>Eupercaria</taxon>
        <taxon>Perciformes</taxon>
        <taxon>Cottioidei</taxon>
        <taxon>Cottales</taxon>
        <taxon>Liparidae</taxon>
        <taxon>Liparis</taxon>
    </lineage>
</organism>
<feature type="compositionally biased region" description="Low complexity" evidence="1">
    <location>
        <begin position="82"/>
        <end position="96"/>
    </location>
</feature>
<dbReference type="AlphaFoldDB" id="A0A4Z2F7B0"/>
<dbReference type="Proteomes" id="UP000314294">
    <property type="component" value="Unassembled WGS sequence"/>
</dbReference>
<feature type="region of interest" description="Disordered" evidence="1">
    <location>
        <begin position="267"/>
        <end position="327"/>
    </location>
</feature>
<feature type="compositionally biased region" description="Low complexity" evidence="1">
    <location>
        <begin position="185"/>
        <end position="198"/>
    </location>
</feature>
<evidence type="ECO:0000256" key="1">
    <source>
        <dbReference type="SAM" id="MobiDB-lite"/>
    </source>
</evidence>
<dbReference type="EMBL" id="SRLO01001535">
    <property type="protein sequence ID" value="TNN37089.1"/>
    <property type="molecule type" value="Genomic_DNA"/>
</dbReference>
<dbReference type="OrthoDB" id="8446208at2759"/>